<reference evidence="1 2" key="1">
    <citation type="submission" date="2022-05" db="EMBL/GenBank/DDBJ databases">
        <authorList>
            <consortium name="Genoscope - CEA"/>
            <person name="William W."/>
        </authorList>
    </citation>
    <scope>NUCLEOTIDE SEQUENCE [LARGE SCALE GENOMIC DNA]</scope>
</reference>
<dbReference type="Proteomes" id="UP001159405">
    <property type="component" value="Unassembled WGS sequence"/>
</dbReference>
<keyword evidence="2" id="KW-1185">Reference proteome</keyword>
<evidence type="ECO:0000313" key="2">
    <source>
        <dbReference type="Proteomes" id="UP001159405"/>
    </source>
</evidence>
<dbReference type="EMBL" id="CALNXK010000024">
    <property type="protein sequence ID" value="CAH3111608.1"/>
    <property type="molecule type" value="Genomic_DNA"/>
</dbReference>
<accession>A0ABN8NKK7</accession>
<protein>
    <submittedName>
        <fullName evidence="1">Uncharacterized protein</fullName>
    </submittedName>
</protein>
<name>A0ABN8NKK7_9CNID</name>
<feature type="non-terminal residue" evidence="1">
    <location>
        <position position="1"/>
    </location>
</feature>
<gene>
    <name evidence="1" type="ORF">PLOB_00020506</name>
</gene>
<sequence length="100" mass="11541">LTESCTVNLSATHFLKIESADISHVQDDLQKFWDLETLGIRDTETSVHDKFSNEIRFTGERYQQLESGVVEEVRQDQVLEPGNVHYLPHRGVVRLDRDTT</sequence>
<evidence type="ECO:0000313" key="1">
    <source>
        <dbReference type="EMBL" id="CAH3111608.1"/>
    </source>
</evidence>
<proteinExistence type="predicted"/>
<comment type="caution">
    <text evidence="1">The sequence shown here is derived from an EMBL/GenBank/DDBJ whole genome shotgun (WGS) entry which is preliminary data.</text>
</comment>
<organism evidence="1 2">
    <name type="scientific">Porites lobata</name>
    <dbReference type="NCBI Taxonomy" id="104759"/>
    <lineage>
        <taxon>Eukaryota</taxon>
        <taxon>Metazoa</taxon>
        <taxon>Cnidaria</taxon>
        <taxon>Anthozoa</taxon>
        <taxon>Hexacorallia</taxon>
        <taxon>Scleractinia</taxon>
        <taxon>Fungiina</taxon>
        <taxon>Poritidae</taxon>
        <taxon>Porites</taxon>
    </lineage>
</organism>